<dbReference type="InterPro" id="IPR050545">
    <property type="entry name" value="Mycobact_MmpL"/>
</dbReference>
<gene>
    <name evidence="9" type="ORF">OUY22_17560</name>
</gene>
<organism evidence="9 10">
    <name type="scientific">Nonomuraea corallina</name>
    <dbReference type="NCBI Taxonomy" id="2989783"/>
    <lineage>
        <taxon>Bacteria</taxon>
        <taxon>Bacillati</taxon>
        <taxon>Actinomycetota</taxon>
        <taxon>Actinomycetes</taxon>
        <taxon>Streptosporangiales</taxon>
        <taxon>Streptosporangiaceae</taxon>
        <taxon>Nonomuraea</taxon>
    </lineage>
</organism>
<feature type="transmembrane region" description="Helical" evidence="6">
    <location>
        <begin position="177"/>
        <end position="200"/>
    </location>
</feature>
<evidence type="ECO:0000313" key="10">
    <source>
        <dbReference type="Proteomes" id="UP001144036"/>
    </source>
</evidence>
<evidence type="ECO:0000256" key="5">
    <source>
        <dbReference type="ARBA" id="ARBA00023136"/>
    </source>
</evidence>
<keyword evidence="2" id="KW-1003">Cell membrane</keyword>
<feature type="transmembrane region" description="Helical" evidence="6">
    <location>
        <begin position="152"/>
        <end position="170"/>
    </location>
</feature>
<feature type="transmembrane region" description="Helical" evidence="6">
    <location>
        <begin position="580"/>
        <end position="601"/>
    </location>
</feature>
<dbReference type="EMBL" id="JAPNNL010000063">
    <property type="protein sequence ID" value="MDA0635230.1"/>
    <property type="molecule type" value="Genomic_DNA"/>
</dbReference>
<feature type="transmembrane region" description="Helical" evidence="6">
    <location>
        <begin position="607"/>
        <end position="628"/>
    </location>
</feature>
<feature type="signal peptide" evidence="7">
    <location>
        <begin position="1"/>
        <end position="26"/>
    </location>
</feature>
<keyword evidence="10" id="KW-1185">Reference proteome</keyword>
<dbReference type="Proteomes" id="UP001144036">
    <property type="component" value="Unassembled WGS sequence"/>
</dbReference>
<protein>
    <submittedName>
        <fullName evidence="9">MMPL family transporter</fullName>
    </submittedName>
</protein>
<feature type="chain" id="PRO_5045564060" evidence="7">
    <location>
        <begin position="27"/>
        <end position="658"/>
    </location>
</feature>
<comment type="caution">
    <text evidence="9">The sequence shown here is derived from an EMBL/GenBank/DDBJ whole genome shotgun (WGS) entry which is preliminary data.</text>
</comment>
<sequence length="658" mass="68098">MIRSFVRHRRLVVAAWPALVAALVVAAVAYPAPAAGDFPLPGSESERAAALFGPAPAEHPGTLVVSAPAGVESPASRQAVNELVTRMNAVPGVRAATSYERVSADGTVGALPVDYPDQAAALELVEIRDAFRAEAVTAELAGDDFADFTPGGLTEGVGLLAAAVILLYAFRSLLAAALPIAIGIVGVVSGTSLLTLLGHLVPAPDFGVYLTIMLGLGVGIDYALLIVTRFRTGLREGLGTEDAVVTAMRTAGRSVLFAGVIVIATGGGIVFLGPELGGGIAIAAGSGVLMVMLAALTLLPALLAMIGHRVDRFALPERTGKEPLSARWARVVRRRPWTAGLLAAALLAGLALPALDLRTGWSDASNRPVTDTTRRAHDLLAGAFGPGAGAPLVLVSDRPIAAAVRQAEATPGVAEVTPLGERAALVVPTTDQQDEATAALVRRLRAELPEPVLVAGATAAAVDFARHAADRLPWMAGAVLAFSLALLMAVFRSVAVPVKAVVVNLLSIGAGYGVVVAVFQWDVLGLGTGGPIDAWVPMMLFVITFGLSMDYEVFLMSRIREEYRDGRDSRAAVAAGLARTARVITAAAAIMFCVFAAFGAFDDRALRVMGVGLAAGVLVDATIVRLVLVPAAMEVLGERAWWFPGLSFTRLTPGRDVS</sequence>
<evidence type="ECO:0000256" key="6">
    <source>
        <dbReference type="SAM" id="Phobius"/>
    </source>
</evidence>
<feature type="transmembrane region" description="Helical" evidence="6">
    <location>
        <begin position="498"/>
        <end position="519"/>
    </location>
</feature>
<feature type="domain" description="Membrane transport protein MMPL" evidence="8">
    <location>
        <begin position="431"/>
        <end position="643"/>
    </location>
</feature>
<dbReference type="SUPFAM" id="SSF82866">
    <property type="entry name" value="Multidrug efflux transporter AcrB transmembrane domain"/>
    <property type="match status" value="2"/>
</dbReference>
<feature type="transmembrane region" description="Helical" evidence="6">
    <location>
        <begin position="255"/>
        <end position="274"/>
    </location>
</feature>
<feature type="transmembrane region" description="Helical" evidence="6">
    <location>
        <begin position="472"/>
        <end position="491"/>
    </location>
</feature>
<dbReference type="PANTHER" id="PTHR33406">
    <property type="entry name" value="MEMBRANE PROTEIN MJ1562-RELATED"/>
    <property type="match status" value="1"/>
</dbReference>
<accession>A0ABT4SDK8</accession>
<evidence type="ECO:0000256" key="4">
    <source>
        <dbReference type="ARBA" id="ARBA00022989"/>
    </source>
</evidence>
<dbReference type="PANTHER" id="PTHR33406:SF13">
    <property type="entry name" value="MEMBRANE PROTEIN YDFJ"/>
    <property type="match status" value="1"/>
</dbReference>
<dbReference type="Gene3D" id="1.20.1640.10">
    <property type="entry name" value="Multidrug efflux transporter AcrB transmembrane domain"/>
    <property type="match status" value="2"/>
</dbReference>
<dbReference type="InterPro" id="IPR004869">
    <property type="entry name" value="MMPL_dom"/>
</dbReference>
<comment type="subcellular location">
    <subcellularLocation>
        <location evidence="1">Cell membrane</location>
        <topology evidence="1">Multi-pass membrane protein</topology>
    </subcellularLocation>
</comment>
<evidence type="ECO:0000313" key="9">
    <source>
        <dbReference type="EMBL" id="MDA0635230.1"/>
    </source>
</evidence>
<proteinExistence type="predicted"/>
<feature type="domain" description="Membrane transport protein MMPL" evidence="8">
    <location>
        <begin position="73"/>
        <end position="336"/>
    </location>
</feature>
<dbReference type="RefSeq" id="WP_270156068.1">
    <property type="nucleotide sequence ID" value="NZ_JAPNNL010000063.1"/>
</dbReference>
<feature type="transmembrane region" description="Helical" evidence="6">
    <location>
        <begin position="206"/>
        <end position="227"/>
    </location>
</feature>
<feature type="transmembrane region" description="Helical" evidence="6">
    <location>
        <begin position="539"/>
        <end position="559"/>
    </location>
</feature>
<feature type="transmembrane region" description="Helical" evidence="6">
    <location>
        <begin position="337"/>
        <end position="355"/>
    </location>
</feature>
<dbReference type="Pfam" id="PF03176">
    <property type="entry name" value="MMPL"/>
    <property type="match status" value="2"/>
</dbReference>
<name>A0ABT4SDK8_9ACTN</name>
<evidence type="ECO:0000259" key="8">
    <source>
        <dbReference type="Pfam" id="PF03176"/>
    </source>
</evidence>
<keyword evidence="3 6" id="KW-0812">Transmembrane</keyword>
<feature type="transmembrane region" description="Helical" evidence="6">
    <location>
        <begin position="280"/>
        <end position="303"/>
    </location>
</feature>
<evidence type="ECO:0000256" key="1">
    <source>
        <dbReference type="ARBA" id="ARBA00004651"/>
    </source>
</evidence>
<evidence type="ECO:0000256" key="2">
    <source>
        <dbReference type="ARBA" id="ARBA00022475"/>
    </source>
</evidence>
<keyword evidence="4 6" id="KW-1133">Transmembrane helix</keyword>
<keyword evidence="7" id="KW-0732">Signal</keyword>
<keyword evidence="5 6" id="KW-0472">Membrane</keyword>
<evidence type="ECO:0000256" key="3">
    <source>
        <dbReference type="ARBA" id="ARBA00022692"/>
    </source>
</evidence>
<reference evidence="9" key="1">
    <citation type="submission" date="2022-11" db="EMBL/GenBank/DDBJ databases">
        <title>Nonomuraea corallina sp. nov., a new species of the genus Nonomuraea isolated from sea side sediment in Thai sea.</title>
        <authorList>
            <person name="Ngamcharungchit C."/>
            <person name="Matsumoto A."/>
            <person name="Suriyachadkun C."/>
            <person name="Panbangred W."/>
            <person name="Inahashi Y."/>
            <person name="Intra B."/>
        </authorList>
    </citation>
    <scope>NUCLEOTIDE SEQUENCE</scope>
    <source>
        <strain evidence="9">MCN248</strain>
    </source>
</reference>
<evidence type="ECO:0000256" key="7">
    <source>
        <dbReference type="SAM" id="SignalP"/>
    </source>
</evidence>